<dbReference type="EMBL" id="HBGY01023592">
    <property type="protein sequence ID" value="CAD9595330.1"/>
    <property type="molecule type" value="Transcribed_RNA"/>
</dbReference>
<feature type="region of interest" description="Disordered" evidence="2">
    <location>
        <begin position="920"/>
        <end position="947"/>
    </location>
</feature>
<feature type="region of interest" description="Disordered" evidence="2">
    <location>
        <begin position="243"/>
        <end position="262"/>
    </location>
</feature>
<dbReference type="PANTHER" id="PTHR43941">
    <property type="entry name" value="STRUCTURAL MAINTENANCE OF CHROMOSOMES PROTEIN 2"/>
    <property type="match status" value="1"/>
</dbReference>
<proteinExistence type="predicted"/>
<dbReference type="GO" id="GO:0000796">
    <property type="term" value="C:condensin complex"/>
    <property type="evidence" value="ECO:0007669"/>
    <property type="project" value="TreeGrafter"/>
</dbReference>
<feature type="compositionally biased region" description="Polar residues" evidence="2">
    <location>
        <begin position="999"/>
        <end position="1016"/>
    </location>
</feature>
<protein>
    <recommendedName>
        <fullName evidence="5">Dynein associated protein domain-containing protein</fullName>
    </recommendedName>
</protein>
<dbReference type="GO" id="GO:0003682">
    <property type="term" value="F:chromatin binding"/>
    <property type="evidence" value="ECO:0007669"/>
    <property type="project" value="TreeGrafter"/>
</dbReference>
<dbReference type="EMBL" id="HBGY01023591">
    <property type="protein sequence ID" value="CAD9595328.1"/>
    <property type="molecule type" value="Transcribed_RNA"/>
</dbReference>
<evidence type="ECO:0008006" key="5">
    <source>
        <dbReference type="Google" id="ProtNLM"/>
    </source>
</evidence>
<evidence type="ECO:0000256" key="2">
    <source>
        <dbReference type="SAM" id="MobiDB-lite"/>
    </source>
</evidence>
<sequence length="1104" mass="122111">MKKYTALLAKYDEMEKENQSLRQGIYQAEQIAEEASEKVKSLMKLNEALSKPTEEPVQEESAQIIDPAELDEARQQIKRLDSDLVALRSDKGAMENRLNEALDSLQEELNEERQSHQTETSSLAESLAEANKKVAILESQASAVADQAASRATNDAASYKERAFLQAEIASLSRRVVELEGSGQETETALEELTLDKEQLLEEKEILEEKLEELNLDLEASKMELEEARLDLEDAKAQANSFSGRTLSLDDDMSGKTGTGTGADADDVVKSLSLQNSRLREAILRLREQSNFEKTDLSRKLRGAEKDAESGRELVAEVETLRSLKASLEAQNRDLQETVDVGSAFEGMVEDLSDRIISLEDDNAGLRQSINDLEEAAELAAEMEEVQADEAKALMRDLESRDTKILNLEEAIKTQRNREEDFERTIFNFRRSIETLKEEKASLLSVVEGGEGEKSELILASQKALAQAAALVDSAAKMKKMESSAMINNLVTESCGLLAERLEELLPDAFEENIAETKVEILLSAISNKACASLKYIMDIFSMASERDENFDKDNISEVSMSNMLNHSKLALIASKIGFRAQTLLIAILTANDDEGNVKRKSLVKQAQQTLYEGDNCLRVTLQMLLEDGLIEPHLTSTEQLLTQIETIDISGGVDLLPGWKWTELATLVYIALRGSVAVVASASSAKSNEGGRYSSLATKLKEALSISSKLTACILPAEKCGEISQIQILAERILNALTTMVVGGGVTSDAIEDMENMVHSISAQLKDFHSSFSPTMEDKSSGHFYADCFVGSNSYSWEKLIECIQIFYQDQDLSFQLRAGEVREKITEALESKISLTDYKKKLEETRKALSARNVELSMQNKRIVELDKLLKQSDSEKETVQTKEVSSSAFEMKEKENQMLTEAMEVLQSQVDEYESTIRALKDQPKTSKTPTKRSSARRSSTHTTSLNVSDIFESSVGMEAAIFRPALSGALSEASYWRSMAVQDAVFGLPSLPTLNVGRSDQDNASRSAQPQEGTELGNEPSILLKSDISQRMRELALAGAAVRSVKAGIECVDLSKGNCRKKLREQKQSVSTASHRFEVAYGEATSCLRQFVGFDQMRST</sequence>
<feature type="region of interest" description="Disordered" evidence="2">
    <location>
        <begin position="999"/>
        <end position="1026"/>
    </location>
</feature>
<feature type="region of interest" description="Disordered" evidence="2">
    <location>
        <begin position="107"/>
        <end position="126"/>
    </location>
</feature>
<feature type="coiled-coil region" evidence="1">
    <location>
        <begin position="4"/>
        <end position="31"/>
    </location>
</feature>
<reference evidence="3" key="1">
    <citation type="submission" date="2021-01" db="EMBL/GenBank/DDBJ databases">
        <authorList>
            <person name="Corre E."/>
            <person name="Pelletier E."/>
            <person name="Niang G."/>
            <person name="Scheremetjew M."/>
            <person name="Finn R."/>
            <person name="Kale V."/>
            <person name="Holt S."/>
            <person name="Cochrane G."/>
            <person name="Meng A."/>
            <person name="Brown T."/>
            <person name="Cohen L."/>
        </authorList>
    </citation>
    <scope>NUCLEOTIDE SEQUENCE</scope>
    <source>
        <strain evidence="3">B650</strain>
    </source>
</reference>
<dbReference type="GO" id="GO:0000793">
    <property type="term" value="C:condensed chromosome"/>
    <property type="evidence" value="ECO:0007669"/>
    <property type="project" value="TreeGrafter"/>
</dbReference>
<evidence type="ECO:0000313" key="3">
    <source>
        <dbReference type="EMBL" id="CAD9595328.1"/>
    </source>
</evidence>
<keyword evidence="1" id="KW-0175">Coiled coil</keyword>
<dbReference type="GO" id="GO:0000785">
    <property type="term" value="C:chromatin"/>
    <property type="evidence" value="ECO:0007669"/>
    <property type="project" value="TreeGrafter"/>
</dbReference>
<name>A0A6U2QYZ4_9STRA</name>
<evidence type="ECO:0000313" key="4">
    <source>
        <dbReference type="EMBL" id="CAD9595330.1"/>
    </source>
</evidence>
<dbReference type="AlphaFoldDB" id="A0A6U2QYZ4"/>
<gene>
    <name evidence="3" type="ORF">LDAN0321_LOCUS14796</name>
    <name evidence="4" type="ORF">LDAN0321_LOCUS14797</name>
</gene>
<evidence type="ECO:0000256" key="1">
    <source>
        <dbReference type="SAM" id="Coils"/>
    </source>
</evidence>
<feature type="compositionally biased region" description="Basic residues" evidence="2">
    <location>
        <begin position="933"/>
        <end position="943"/>
    </location>
</feature>
<organism evidence="3">
    <name type="scientific">Leptocylindrus danicus</name>
    <dbReference type="NCBI Taxonomy" id="163516"/>
    <lineage>
        <taxon>Eukaryota</taxon>
        <taxon>Sar</taxon>
        <taxon>Stramenopiles</taxon>
        <taxon>Ochrophyta</taxon>
        <taxon>Bacillariophyta</taxon>
        <taxon>Coscinodiscophyceae</taxon>
        <taxon>Chaetocerotophycidae</taxon>
        <taxon>Leptocylindrales</taxon>
        <taxon>Leptocylindraceae</taxon>
        <taxon>Leptocylindrus</taxon>
    </lineage>
</organism>
<feature type="coiled-coil region" evidence="1">
    <location>
        <begin position="318"/>
        <end position="425"/>
    </location>
</feature>
<dbReference type="PANTHER" id="PTHR43941:SF1">
    <property type="entry name" value="STRUCTURAL MAINTENANCE OF CHROMOSOMES PROTEIN 2"/>
    <property type="match status" value="1"/>
</dbReference>
<accession>A0A6U2QYZ4</accession>
<dbReference type="GO" id="GO:0007076">
    <property type="term" value="P:mitotic chromosome condensation"/>
    <property type="evidence" value="ECO:0007669"/>
    <property type="project" value="TreeGrafter"/>
</dbReference>